<name>A0A5B8M9F8_9MICO</name>
<dbReference type="OrthoDB" id="9802752at2"/>
<evidence type="ECO:0000313" key="2">
    <source>
        <dbReference type="Proteomes" id="UP000320216"/>
    </source>
</evidence>
<dbReference type="AlphaFoldDB" id="A0A5B8M9F8"/>
<dbReference type="EMBL" id="CP042305">
    <property type="protein sequence ID" value="QDZ16295.1"/>
    <property type="molecule type" value="Genomic_DNA"/>
</dbReference>
<reference evidence="1 2" key="1">
    <citation type="submission" date="2019-07" db="EMBL/GenBank/DDBJ databases">
        <title>Full genome sequence of Humibacter sp. WJ7-1.</title>
        <authorList>
            <person name="Im W.-T."/>
        </authorList>
    </citation>
    <scope>NUCLEOTIDE SEQUENCE [LARGE SCALE GENOMIC DNA]</scope>
    <source>
        <strain evidence="1 2">WJ7-1</strain>
    </source>
</reference>
<gene>
    <name evidence="1" type="ORF">FPZ11_17415</name>
</gene>
<evidence type="ECO:0000313" key="1">
    <source>
        <dbReference type="EMBL" id="QDZ16295.1"/>
    </source>
</evidence>
<accession>A0A5B8M9F8</accession>
<organism evidence="1 2">
    <name type="scientific">Humibacter ginsenosidimutans</name>
    <dbReference type="NCBI Taxonomy" id="2599293"/>
    <lineage>
        <taxon>Bacteria</taxon>
        <taxon>Bacillati</taxon>
        <taxon>Actinomycetota</taxon>
        <taxon>Actinomycetes</taxon>
        <taxon>Micrococcales</taxon>
        <taxon>Microbacteriaceae</taxon>
        <taxon>Humibacter</taxon>
    </lineage>
</organism>
<protein>
    <submittedName>
        <fullName evidence="1">Uncharacterized protein</fullName>
    </submittedName>
</protein>
<dbReference type="Proteomes" id="UP000320216">
    <property type="component" value="Chromosome"/>
</dbReference>
<proteinExistence type="predicted"/>
<dbReference type="RefSeq" id="WP_146322299.1">
    <property type="nucleotide sequence ID" value="NZ_CP042305.1"/>
</dbReference>
<keyword evidence="2" id="KW-1185">Reference proteome</keyword>
<dbReference type="KEGG" id="huw:FPZ11_17415"/>
<sequence length="90" mass="9905">MSSGEVTLYDAGGGTQMQMHASEGTLWSTPSEMADLWGNALQHIGQIMRRMLDDDATERSTTKRDFVVRREGAANAQTLCEPEQQLGDSE</sequence>